<evidence type="ECO:0000256" key="6">
    <source>
        <dbReference type="ARBA" id="ARBA00022777"/>
    </source>
</evidence>
<dbReference type="Gene3D" id="1.10.287.130">
    <property type="match status" value="1"/>
</dbReference>
<evidence type="ECO:0000256" key="7">
    <source>
        <dbReference type="PROSITE-ProRule" id="PRU00169"/>
    </source>
</evidence>
<proteinExistence type="predicted"/>
<keyword evidence="14" id="KW-1185">Reference proteome</keyword>
<dbReference type="Pfam" id="PF00072">
    <property type="entry name" value="Response_reg"/>
    <property type="match status" value="1"/>
</dbReference>
<gene>
    <name evidence="13" type="ORF">KJB30_14495</name>
</gene>
<dbReference type="SMART" id="SM00448">
    <property type="entry name" value="REC"/>
    <property type="match status" value="1"/>
</dbReference>
<dbReference type="PROSITE" id="PS50109">
    <property type="entry name" value="HIS_KIN"/>
    <property type="match status" value="1"/>
</dbReference>
<dbReference type="PRINTS" id="PR00344">
    <property type="entry name" value="BCTRLSENSOR"/>
</dbReference>
<dbReference type="InterPro" id="IPR011006">
    <property type="entry name" value="CheY-like_superfamily"/>
</dbReference>
<keyword evidence="8" id="KW-0175">Coiled coil</keyword>
<feature type="modified residue" description="4-aspartylphosphate" evidence="7">
    <location>
        <position position="641"/>
    </location>
</feature>
<name>A0ABS5UBE1_9BACT</name>
<dbReference type="PROSITE" id="PS50110">
    <property type="entry name" value="RESPONSE_REGULATORY"/>
    <property type="match status" value="1"/>
</dbReference>
<feature type="domain" description="HAMP" evidence="12">
    <location>
        <begin position="222"/>
        <end position="274"/>
    </location>
</feature>
<comment type="caution">
    <text evidence="13">The sequence shown here is derived from an EMBL/GenBank/DDBJ whole genome shotgun (WGS) entry which is preliminary data.</text>
</comment>
<dbReference type="RefSeq" id="WP_214300583.1">
    <property type="nucleotide sequence ID" value="NZ_JAHDYS010000015.1"/>
</dbReference>
<dbReference type="EMBL" id="JAHDYS010000015">
    <property type="protein sequence ID" value="MBT1073001.1"/>
    <property type="molecule type" value="Genomic_DNA"/>
</dbReference>
<dbReference type="InterPro" id="IPR003661">
    <property type="entry name" value="HisK_dim/P_dom"/>
</dbReference>
<evidence type="ECO:0000259" key="10">
    <source>
        <dbReference type="PROSITE" id="PS50109"/>
    </source>
</evidence>
<dbReference type="PANTHER" id="PTHR43047:SF64">
    <property type="entry name" value="HISTIDINE KINASE CONTAINING CHEY-HOMOLOGOUS RECEIVER DOMAIN AND PAS DOMAIN-RELATED"/>
    <property type="match status" value="1"/>
</dbReference>
<dbReference type="SUPFAM" id="SSF55874">
    <property type="entry name" value="ATPase domain of HSP90 chaperone/DNA topoisomerase II/histidine kinase"/>
    <property type="match status" value="1"/>
</dbReference>
<keyword evidence="9" id="KW-0812">Transmembrane</keyword>
<keyword evidence="9" id="KW-1133">Transmembrane helix</keyword>
<dbReference type="InterPro" id="IPR005467">
    <property type="entry name" value="His_kinase_dom"/>
</dbReference>
<organism evidence="13 14">
    <name type="scientific">Pelotalea chapellei</name>
    <dbReference type="NCBI Taxonomy" id="44671"/>
    <lineage>
        <taxon>Bacteria</taxon>
        <taxon>Pseudomonadati</taxon>
        <taxon>Thermodesulfobacteriota</taxon>
        <taxon>Desulfuromonadia</taxon>
        <taxon>Geobacterales</taxon>
        <taxon>Geobacteraceae</taxon>
        <taxon>Pelotalea</taxon>
    </lineage>
</organism>
<dbReference type="InterPro" id="IPR036890">
    <property type="entry name" value="HATPase_C_sf"/>
</dbReference>
<keyword evidence="4 7" id="KW-0597">Phosphoprotein</keyword>
<feature type="coiled-coil region" evidence="8">
    <location>
        <begin position="273"/>
        <end position="324"/>
    </location>
</feature>
<protein>
    <recommendedName>
        <fullName evidence="3">histidine kinase</fullName>
        <ecNumber evidence="3">2.7.13.3</ecNumber>
    </recommendedName>
</protein>
<evidence type="ECO:0000256" key="1">
    <source>
        <dbReference type="ARBA" id="ARBA00000085"/>
    </source>
</evidence>
<evidence type="ECO:0000259" key="11">
    <source>
        <dbReference type="PROSITE" id="PS50110"/>
    </source>
</evidence>
<keyword evidence="5" id="KW-0808">Transferase</keyword>
<evidence type="ECO:0000313" key="14">
    <source>
        <dbReference type="Proteomes" id="UP000784128"/>
    </source>
</evidence>
<dbReference type="Gene3D" id="3.30.565.10">
    <property type="entry name" value="Histidine kinase-like ATPase, C-terminal domain"/>
    <property type="match status" value="1"/>
</dbReference>
<dbReference type="CDD" id="cd16922">
    <property type="entry name" value="HATPase_EvgS-ArcB-TorS-like"/>
    <property type="match status" value="1"/>
</dbReference>
<dbReference type="CDD" id="cd06225">
    <property type="entry name" value="HAMP"/>
    <property type="match status" value="1"/>
</dbReference>
<evidence type="ECO:0000313" key="13">
    <source>
        <dbReference type="EMBL" id="MBT1073001.1"/>
    </source>
</evidence>
<dbReference type="SUPFAM" id="SSF47384">
    <property type="entry name" value="Homodimeric domain of signal transducing histidine kinase"/>
    <property type="match status" value="1"/>
</dbReference>
<evidence type="ECO:0000259" key="12">
    <source>
        <dbReference type="PROSITE" id="PS50885"/>
    </source>
</evidence>
<accession>A0ABS5UBE1</accession>
<dbReference type="CDD" id="cd17546">
    <property type="entry name" value="REC_hyHK_CKI1_RcsC-like"/>
    <property type="match status" value="1"/>
</dbReference>
<dbReference type="Pfam" id="PF02518">
    <property type="entry name" value="HATPase_c"/>
    <property type="match status" value="1"/>
</dbReference>
<dbReference type="Pfam" id="PF00512">
    <property type="entry name" value="HisKA"/>
    <property type="match status" value="1"/>
</dbReference>
<evidence type="ECO:0000256" key="8">
    <source>
        <dbReference type="SAM" id="Coils"/>
    </source>
</evidence>
<evidence type="ECO:0000256" key="3">
    <source>
        <dbReference type="ARBA" id="ARBA00012438"/>
    </source>
</evidence>
<comment type="subcellular location">
    <subcellularLocation>
        <location evidence="2">Membrane</location>
    </subcellularLocation>
</comment>
<dbReference type="PROSITE" id="PS50885">
    <property type="entry name" value="HAMP"/>
    <property type="match status" value="1"/>
</dbReference>
<dbReference type="InterPro" id="IPR001789">
    <property type="entry name" value="Sig_transdc_resp-reg_receiver"/>
</dbReference>
<comment type="catalytic activity">
    <reaction evidence="1">
        <text>ATP + protein L-histidine = ADP + protein N-phospho-L-histidine.</text>
        <dbReference type="EC" id="2.7.13.3"/>
    </reaction>
</comment>
<dbReference type="SUPFAM" id="SSF52172">
    <property type="entry name" value="CheY-like"/>
    <property type="match status" value="1"/>
</dbReference>
<reference evidence="13 14" key="1">
    <citation type="submission" date="2021-05" db="EMBL/GenBank/DDBJ databases">
        <title>The draft genome of Geobacter chapellei DSM 13688.</title>
        <authorList>
            <person name="Xu Z."/>
            <person name="Masuda Y."/>
            <person name="Itoh H."/>
            <person name="Senoo K."/>
        </authorList>
    </citation>
    <scope>NUCLEOTIDE SEQUENCE [LARGE SCALE GENOMIC DNA]</scope>
    <source>
        <strain evidence="13 14">DSM 13688</strain>
    </source>
</reference>
<feature type="transmembrane region" description="Helical" evidence="9">
    <location>
        <begin position="30"/>
        <end position="51"/>
    </location>
</feature>
<feature type="domain" description="Response regulatory" evidence="11">
    <location>
        <begin position="592"/>
        <end position="708"/>
    </location>
</feature>
<evidence type="ECO:0000256" key="2">
    <source>
        <dbReference type="ARBA" id="ARBA00004370"/>
    </source>
</evidence>
<dbReference type="CDD" id="cd00082">
    <property type="entry name" value="HisKA"/>
    <property type="match status" value="1"/>
</dbReference>
<dbReference type="EC" id="2.7.13.3" evidence="3"/>
<feature type="transmembrane region" description="Helical" evidence="9">
    <location>
        <begin position="198"/>
        <end position="221"/>
    </location>
</feature>
<dbReference type="SMART" id="SM00387">
    <property type="entry name" value="HATPase_c"/>
    <property type="match status" value="1"/>
</dbReference>
<sequence length="803" mass="90223">MTNITKHDTATARRKRRLAERLTPMLPLTFRWQAVLLLFPMIVIISAVYTLESISTERKILRNEIIKKGETIASIAARNAELSLLSENLEQLKISAQQLMEIKDVSFVSFINKNAQILHHQGKMYPLPPTLTASENQSISFFEHDKFFEFIVPVVTIKEAEGLFLLEGTATAPPVKDQIGWVRIGLSKEIMSRSERQIIWRGASLAILFSTAGVVLLYLFIALATRPLYALINAVKDVREGEHPEVKVILPRSEIGKLSAEFNRMSRAIKDREETLTEKVQELEYAQDQLQDNVQQLELQIKAREAAEAELINHRNNLEGLVSERTAQLTIAKEQAESANRAKSDFLSSMSHELRTPLNAILGYAQILKRHENITEMQQQQLEIMRSSGEHLLMLINDILDVGKIEARKMEIAEVPFDLPALLKQVYSLTRLQAEEKDLRFSYETTTDLPQYVRGDERKLRQILLNLLSNAVKYTLKGEVTLKVSYSSEQGGLLRCEIKDTGIGIPSDKLETVFEPFTQLATNRQVREGTGLGLNITRQLLTLMQGRIGVESTAGNGTLFWFELPVQRVMELEVFPKKQQQGITGYQGERKKILVVDDNINNTSVLISLLNLLGFKVTTAANGAAALQQATEQRPDLVIMDLVMPKMSGLESASEMRKRPELSGTKIIGASAIATDSSSKEAFMAACDAFVIKPIRIDVLLERIGEQLGLTWITKSSPPTADSVTTGANDSVDHFEIPPLDELKAVHELSLLGDMRKIQAWAVQLEKNEPRYSIFACKLRELAGSYRTKAILSLLDEHMREVR</sequence>
<dbReference type="SMART" id="SM00388">
    <property type="entry name" value="HisKA"/>
    <property type="match status" value="1"/>
</dbReference>
<dbReference type="InterPro" id="IPR036097">
    <property type="entry name" value="HisK_dim/P_sf"/>
</dbReference>
<dbReference type="InterPro" id="IPR003594">
    <property type="entry name" value="HATPase_dom"/>
</dbReference>
<dbReference type="Proteomes" id="UP000784128">
    <property type="component" value="Unassembled WGS sequence"/>
</dbReference>
<dbReference type="InterPro" id="IPR003660">
    <property type="entry name" value="HAMP_dom"/>
</dbReference>
<feature type="domain" description="Histidine kinase" evidence="10">
    <location>
        <begin position="349"/>
        <end position="568"/>
    </location>
</feature>
<evidence type="ECO:0000256" key="4">
    <source>
        <dbReference type="ARBA" id="ARBA00022553"/>
    </source>
</evidence>
<keyword evidence="6" id="KW-0418">Kinase</keyword>
<dbReference type="PANTHER" id="PTHR43047">
    <property type="entry name" value="TWO-COMPONENT HISTIDINE PROTEIN KINASE"/>
    <property type="match status" value="1"/>
</dbReference>
<dbReference type="Gene3D" id="3.40.50.2300">
    <property type="match status" value="1"/>
</dbReference>
<keyword evidence="9" id="KW-0472">Membrane</keyword>
<dbReference type="InterPro" id="IPR004358">
    <property type="entry name" value="Sig_transdc_His_kin-like_C"/>
</dbReference>
<evidence type="ECO:0000256" key="5">
    <source>
        <dbReference type="ARBA" id="ARBA00022679"/>
    </source>
</evidence>
<dbReference type="Gene3D" id="6.10.340.10">
    <property type="match status" value="1"/>
</dbReference>
<evidence type="ECO:0000256" key="9">
    <source>
        <dbReference type="SAM" id="Phobius"/>
    </source>
</evidence>